<keyword evidence="6" id="KW-0949">S-adenosyl-L-methionine</keyword>
<reference evidence="15" key="1">
    <citation type="submission" date="2021-04" db="EMBL/GenBank/DDBJ databases">
        <authorList>
            <person name="Tunstrom K."/>
        </authorList>
    </citation>
    <scope>NUCLEOTIDE SEQUENCE</scope>
</reference>
<evidence type="ECO:0000256" key="11">
    <source>
        <dbReference type="ARBA" id="ARBA00048568"/>
    </source>
</evidence>
<feature type="region of interest" description="Disordered" evidence="12">
    <location>
        <begin position="338"/>
        <end position="391"/>
    </location>
</feature>
<evidence type="ECO:0000259" key="14">
    <source>
        <dbReference type="PROSITE" id="PS51633"/>
    </source>
</evidence>
<dbReference type="InterPro" id="IPR026489">
    <property type="entry name" value="CXC_dom"/>
</dbReference>
<dbReference type="Proteomes" id="UP000691718">
    <property type="component" value="Unassembled WGS sequence"/>
</dbReference>
<evidence type="ECO:0000256" key="1">
    <source>
        <dbReference type="ARBA" id="ARBA00004123"/>
    </source>
</evidence>
<keyword evidence="7" id="KW-0156">Chromatin regulator</keyword>
<keyword evidence="10" id="KW-0539">Nucleus</keyword>
<feature type="domain" description="CXC" evidence="14">
    <location>
        <begin position="484"/>
        <end position="587"/>
    </location>
</feature>
<keyword evidence="4" id="KW-0489">Methyltransferase</keyword>
<comment type="subcellular location">
    <subcellularLocation>
        <location evidence="1">Nucleus</location>
    </subcellularLocation>
</comment>
<keyword evidence="8" id="KW-0805">Transcription regulation</keyword>
<keyword evidence="3" id="KW-0678">Repressor</keyword>
<dbReference type="PANTHER" id="PTHR45747:SF4">
    <property type="entry name" value="HISTONE-LYSINE N-METHYLTRANSFERASE E(Z)"/>
    <property type="match status" value="1"/>
</dbReference>
<protein>
    <recommendedName>
        <fullName evidence="2">[histone H3]-lysine(27) N-trimethyltransferase</fullName>
        <ecNumber evidence="2">2.1.1.356</ecNumber>
    </recommendedName>
</protein>
<proteinExistence type="predicted"/>
<evidence type="ECO:0000256" key="2">
    <source>
        <dbReference type="ARBA" id="ARBA00012186"/>
    </source>
</evidence>
<evidence type="ECO:0000313" key="15">
    <source>
        <dbReference type="EMBL" id="CAG4961290.1"/>
    </source>
</evidence>
<comment type="catalytic activity">
    <reaction evidence="11">
        <text>L-lysyl(27)-[histone H3] + 3 S-adenosyl-L-methionine = N(6),N(6),N(6)-trimethyl-L-lysyl(27)-[histone H3] + 3 S-adenosyl-L-homocysteine + 3 H(+)</text>
        <dbReference type="Rhea" id="RHEA:60292"/>
        <dbReference type="Rhea" id="RHEA-COMP:15535"/>
        <dbReference type="Rhea" id="RHEA-COMP:15548"/>
        <dbReference type="ChEBI" id="CHEBI:15378"/>
        <dbReference type="ChEBI" id="CHEBI:29969"/>
        <dbReference type="ChEBI" id="CHEBI:57856"/>
        <dbReference type="ChEBI" id="CHEBI:59789"/>
        <dbReference type="ChEBI" id="CHEBI:61961"/>
        <dbReference type="EC" id="2.1.1.356"/>
    </reaction>
</comment>
<dbReference type="EC" id="2.1.1.356" evidence="2"/>
<dbReference type="InterPro" id="IPR041343">
    <property type="entry name" value="PRC2_HTH_1"/>
</dbReference>
<feature type="domain" description="SET" evidence="13">
    <location>
        <begin position="1201"/>
        <end position="1316"/>
    </location>
</feature>
<evidence type="ECO:0000259" key="13">
    <source>
        <dbReference type="PROSITE" id="PS50280"/>
    </source>
</evidence>
<dbReference type="GO" id="GO:0032259">
    <property type="term" value="P:methylation"/>
    <property type="evidence" value="ECO:0007669"/>
    <property type="project" value="UniProtKB-KW"/>
</dbReference>
<dbReference type="GO" id="GO:0003682">
    <property type="term" value="F:chromatin binding"/>
    <property type="evidence" value="ECO:0007669"/>
    <property type="project" value="TreeGrafter"/>
</dbReference>
<feature type="compositionally biased region" description="Basic and acidic residues" evidence="12">
    <location>
        <begin position="338"/>
        <end position="352"/>
    </location>
</feature>
<feature type="compositionally biased region" description="Low complexity" evidence="12">
    <location>
        <begin position="374"/>
        <end position="385"/>
    </location>
</feature>
<dbReference type="GO" id="GO:0140951">
    <property type="term" value="F:histone H3K27 trimethyltransferase activity"/>
    <property type="evidence" value="ECO:0007669"/>
    <property type="project" value="UniProtKB-EC"/>
</dbReference>
<sequence length="1335" mass="150173">MRLRQMKRFKRADEVKVAWARNLRIMSEAIETRETECAERGRRPFWPPPAPSPSHESLMKRAEVTYTDASGVVTTQQVPIRIINSVNPIPTMYTWAPTQKNFMVEDETVLHNIPYMGDEVLDQDGTFIEELIKNYDGKVHGDKEGGFIDDQLFVDLVHALMTYQTKDEVAEEKKERELRNSKEEKDNDASKEAKEKEKEKEENKDIEKKTASDKQFPIFTIFQAISSQFPDKGTAQELREKYVELTSLRDPDALPPECTPNIDGPLAESVSRDQTMHSFHTLFCRRCFKYDCFLHRLQACHPGPNMTKRKGPDLKPFSEPCGPSCYMMLEGMREKLAREKAAGEEDKGKTHAMDSPNDASSEDSNDSNRFQKGSNSNSSNSNWSSMGCQNKPADSTADAAYNVLGLTVGDIDSEWTGSDQSLFRALHKVFHSNYCAIAQVMLSKTCQQVYAYWINTGQEECRVEADLTPPRKKKKKHRLWSVHCRKIQLKKDSASHHVYNYTPCDHPNQPCDNMCPCLQSQNFCEKFCQCSSDCQNRFPGCRCKAQCNTKQCPCYLGVRECDPDLCVACGADAPAAHSQTAYCRNVSVQRYHSTQPARLLPQHVRAEVPQRTASTPTAATSPCTGTAVHSLHTYCRNVSVQSYHSAQPAHLLPQRIRAEVPQRTASTPTAATCPCRGTAEHSLHAYCRNVSVQRYRSTQPARLLPQRVRAEVPQYTACTPTAATSPCRGTTAGTQPARLRILPQRVRAELPQSTACTPTAATCPCRGTAVHSLHAYCRNVSVQRYRSTQPARLLPQRVRAEVPQYTACTPTVATSPWRGTTAHSQYTYCRNVSVQRYRSTQPARLLSQRVRAEIPQRTACTPTAATCPCRGTAEHSLHAYCRNVSVQRYRSTQPARLLPQRVRGEVPQRTASTPTAATCPCRGTAVHSLHAYCRNVSVERYHSAQPVHLLPQRVRAEVPQYTVCTPTAATCPCRGTAVHGLHAYCRNVSVQRYRSTRSARLLPQRLRAEVPQCTASTPTAATCPCRGTAVHSLHAYCRNVSVQRYRSTQSARLLPHTSPCRGTTVHSQYTYCRNVSVQRYRSTQPLHAYCRNVSVERYHSAQPVHLLPQRVRAEVPQHTVCTPTAATCPCRGTAVHSLCTPTAATSPWRGTTAHSQYTYCRNVSVERYRSTQPSRLLPQRIRGEVPQYTACTPTVATGLHKHLLLAPSDVAGWGIFLKEAAHKNEFISEYCGEIISQDEADRRGKVYDKYMCSFLFNLNNDFVVDATRKGNKIRFANHSINPNCYAKVMMVNGDHRIGIFAKRAIQPGEELFFDYRYGPTEQLKFVGIEREMEFL</sequence>
<keyword evidence="9" id="KW-0804">Transcription</keyword>
<evidence type="ECO:0000256" key="5">
    <source>
        <dbReference type="ARBA" id="ARBA00022679"/>
    </source>
</evidence>
<dbReference type="OrthoDB" id="6141102at2759"/>
<dbReference type="CDD" id="cd00167">
    <property type="entry name" value="SANT"/>
    <property type="match status" value="1"/>
</dbReference>
<dbReference type="SMART" id="SM00317">
    <property type="entry name" value="SET"/>
    <property type="match status" value="1"/>
</dbReference>
<evidence type="ECO:0000313" key="16">
    <source>
        <dbReference type="Proteomes" id="UP000691718"/>
    </source>
</evidence>
<keyword evidence="16" id="KW-1185">Reference proteome</keyword>
<dbReference type="EMBL" id="CAJQZP010000426">
    <property type="protein sequence ID" value="CAG4961290.1"/>
    <property type="molecule type" value="Genomic_DNA"/>
</dbReference>
<evidence type="ECO:0000256" key="8">
    <source>
        <dbReference type="ARBA" id="ARBA00023015"/>
    </source>
</evidence>
<feature type="region of interest" description="Disordered" evidence="12">
    <location>
        <begin position="168"/>
        <end position="209"/>
    </location>
</feature>
<dbReference type="SMART" id="SM00717">
    <property type="entry name" value="SANT"/>
    <property type="match status" value="1"/>
</dbReference>
<dbReference type="GO" id="GO:0031507">
    <property type="term" value="P:heterochromatin formation"/>
    <property type="evidence" value="ECO:0007669"/>
    <property type="project" value="TreeGrafter"/>
</dbReference>
<dbReference type="CDD" id="cd19218">
    <property type="entry name" value="SET_EZH2"/>
    <property type="match status" value="1"/>
</dbReference>
<accession>A0A8S3WIA1</accession>
<dbReference type="InterPro" id="IPR041355">
    <property type="entry name" value="Pre-SET_CXC"/>
</dbReference>
<dbReference type="InterPro" id="IPR001214">
    <property type="entry name" value="SET_dom"/>
</dbReference>
<dbReference type="SMART" id="SM01114">
    <property type="entry name" value="CXC"/>
    <property type="match status" value="1"/>
</dbReference>
<dbReference type="InterPro" id="IPR033467">
    <property type="entry name" value="Tesmin/TSO1-like_CXC"/>
</dbReference>
<dbReference type="Pfam" id="PF18264">
    <property type="entry name" value="preSET_CXC"/>
    <property type="match status" value="1"/>
</dbReference>
<dbReference type="Pfam" id="PF00856">
    <property type="entry name" value="SET"/>
    <property type="match status" value="1"/>
</dbReference>
<name>A0A8S3WIA1_PARAO</name>
<evidence type="ECO:0000256" key="9">
    <source>
        <dbReference type="ARBA" id="ARBA00023163"/>
    </source>
</evidence>
<evidence type="ECO:0000256" key="12">
    <source>
        <dbReference type="SAM" id="MobiDB-lite"/>
    </source>
</evidence>
<evidence type="ECO:0000256" key="7">
    <source>
        <dbReference type="ARBA" id="ARBA00022853"/>
    </source>
</evidence>
<dbReference type="PANTHER" id="PTHR45747">
    <property type="entry name" value="HISTONE-LYSINE N-METHYLTRANSFERASE E(Z)"/>
    <property type="match status" value="1"/>
</dbReference>
<dbReference type="InterPro" id="IPR001005">
    <property type="entry name" value="SANT/Myb"/>
</dbReference>
<gene>
    <name evidence="15" type="ORF">PAPOLLO_LOCUS6536</name>
</gene>
<evidence type="ECO:0000256" key="4">
    <source>
        <dbReference type="ARBA" id="ARBA00022603"/>
    </source>
</evidence>
<organism evidence="15 16">
    <name type="scientific">Parnassius apollo</name>
    <name type="common">Apollo butterfly</name>
    <name type="synonym">Papilio apollo</name>
    <dbReference type="NCBI Taxonomy" id="110799"/>
    <lineage>
        <taxon>Eukaryota</taxon>
        <taxon>Metazoa</taxon>
        <taxon>Ecdysozoa</taxon>
        <taxon>Arthropoda</taxon>
        <taxon>Hexapoda</taxon>
        <taxon>Insecta</taxon>
        <taxon>Pterygota</taxon>
        <taxon>Neoptera</taxon>
        <taxon>Endopterygota</taxon>
        <taxon>Lepidoptera</taxon>
        <taxon>Glossata</taxon>
        <taxon>Ditrysia</taxon>
        <taxon>Papilionoidea</taxon>
        <taxon>Papilionidae</taxon>
        <taxon>Parnassiinae</taxon>
        <taxon>Parnassini</taxon>
        <taxon>Parnassius</taxon>
        <taxon>Parnassius</taxon>
    </lineage>
</organism>
<dbReference type="InterPro" id="IPR045318">
    <property type="entry name" value="EZH1/2-like"/>
</dbReference>
<dbReference type="Pfam" id="PF21358">
    <property type="entry name" value="Ezh2_MCSS"/>
    <property type="match status" value="1"/>
</dbReference>
<dbReference type="PROSITE" id="PS50280">
    <property type="entry name" value="SET"/>
    <property type="match status" value="1"/>
</dbReference>
<keyword evidence="5" id="KW-0808">Transferase</keyword>
<evidence type="ECO:0000256" key="10">
    <source>
        <dbReference type="ARBA" id="ARBA00023242"/>
    </source>
</evidence>
<evidence type="ECO:0000256" key="6">
    <source>
        <dbReference type="ARBA" id="ARBA00022691"/>
    </source>
</evidence>
<dbReference type="Pfam" id="PF18118">
    <property type="entry name" value="PRC2_HTH_1"/>
    <property type="match status" value="1"/>
</dbReference>
<dbReference type="GO" id="GO:0035098">
    <property type="term" value="C:ESC/E(Z) complex"/>
    <property type="evidence" value="ECO:0007669"/>
    <property type="project" value="TreeGrafter"/>
</dbReference>
<evidence type="ECO:0000256" key="3">
    <source>
        <dbReference type="ARBA" id="ARBA00022491"/>
    </source>
</evidence>
<dbReference type="InterPro" id="IPR048358">
    <property type="entry name" value="EZH1/2_MCSS"/>
</dbReference>
<dbReference type="PROSITE" id="PS51633">
    <property type="entry name" value="CXC"/>
    <property type="match status" value="1"/>
</dbReference>
<dbReference type="InterPro" id="IPR044439">
    <property type="entry name" value="EZH2_SET"/>
</dbReference>
<comment type="caution">
    <text evidence="15">The sequence shown here is derived from an EMBL/GenBank/DDBJ whole genome shotgun (WGS) entry which is preliminary data.</text>
</comment>